<comment type="caution">
    <text evidence="1">The sequence shown here is derived from an EMBL/GenBank/DDBJ whole genome shotgun (WGS) entry which is preliminary data.</text>
</comment>
<evidence type="ECO:0000313" key="2">
    <source>
        <dbReference type="Proteomes" id="UP000178724"/>
    </source>
</evidence>
<dbReference type="InterPro" id="IPR018247">
    <property type="entry name" value="EF_Hand_1_Ca_BS"/>
</dbReference>
<gene>
    <name evidence="1" type="ORF">A2625_01975</name>
</gene>
<dbReference type="AlphaFoldDB" id="A0A1F4PYM4"/>
<dbReference type="PROSITE" id="PS00018">
    <property type="entry name" value="EF_HAND_1"/>
    <property type="match status" value="1"/>
</dbReference>
<proteinExistence type="predicted"/>
<accession>A0A1F4PYM4</accession>
<reference evidence="1 2" key="1">
    <citation type="journal article" date="2016" name="Nat. Commun.">
        <title>Thousands of microbial genomes shed light on interconnected biogeochemical processes in an aquifer system.</title>
        <authorList>
            <person name="Anantharaman K."/>
            <person name="Brown C.T."/>
            <person name="Hug L.A."/>
            <person name="Sharon I."/>
            <person name="Castelle C.J."/>
            <person name="Probst A.J."/>
            <person name="Thomas B.C."/>
            <person name="Singh A."/>
            <person name="Wilkins M.J."/>
            <person name="Karaoz U."/>
            <person name="Brodie E.L."/>
            <person name="Williams K.H."/>
            <person name="Hubbard S.S."/>
            <person name="Banfield J.F."/>
        </authorList>
    </citation>
    <scope>NUCLEOTIDE SEQUENCE [LARGE SCALE GENOMIC DNA]</scope>
</reference>
<organism evidence="1 2">
    <name type="scientific">candidate division WOR-1 bacterium RIFCSPHIGHO2_01_FULL_53_15</name>
    <dbReference type="NCBI Taxonomy" id="1802564"/>
    <lineage>
        <taxon>Bacteria</taxon>
        <taxon>Bacillati</taxon>
        <taxon>Saganbacteria</taxon>
    </lineage>
</organism>
<evidence type="ECO:0000313" key="1">
    <source>
        <dbReference type="EMBL" id="OGB88795.1"/>
    </source>
</evidence>
<protein>
    <recommendedName>
        <fullName evidence="3">EF-hand domain-containing protein</fullName>
    </recommendedName>
</protein>
<evidence type="ECO:0008006" key="3">
    <source>
        <dbReference type="Google" id="ProtNLM"/>
    </source>
</evidence>
<sequence length="184" mass="20043">MNVDMIRLFDTSGDKKITATDVNEAFVDKFIGLGKAEQAEAWAKMTPAVQMALLEKLIAQVANPERDVPLRGLTSMEAVNTPAFDARTALNNIPADKTKVDLLLAAVKRSYNNNHIKNDFIDMLANIGTSLRTTKPAIFDLIQAAFIQQLEVKGATLYPYSPASKMNNALAGWGVPGFEMTPGD</sequence>
<dbReference type="Proteomes" id="UP000178724">
    <property type="component" value="Unassembled WGS sequence"/>
</dbReference>
<dbReference type="EMBL" id="METM01000033">
    <property type="protein sequence ID" value="OGB88795.1"/>
    <property type="molecule type" value="Genomic_DNA"/>
</dbReference>
<name>A0A1F4PYM4_UNCSA</name>